<evidence type="ECO:0000256" key="4">
    <source>
        <dbReference type="ARBA" id="ARBA00022692"/>
    </source>
</evidence>
<feature type="transmembrane region" description="Helical" evidence="10">
    <location>
        <begin position="255"/>
        <end position="280"/>
    </location>
</feature>
<feature type="transmembrane region" description="Helical" evidence="10">
    <location>
        <begin position="155"/>
        <end position="176"/>
    </location>
</feature>
<sequence>MDTSVNQTMAFDAAKIFNELVNNFDFAEFMEKNFNITEIPAWVSVHSPSVDHPFGLELWPIFSKVFESIVGYPAEDFEFIYNKTFLANGYHAIGIILCYYFVIFGGQAILRAVNAKPIKINFLFQLHNLFLTSISLILLLLLAEQLIPMIYHNGLFWAICAPQAFAPKLITLYYLNYLTKFVELIDTVFLVLKRKKLLFLHTYHHGATALLCYTQLMGHTAVEWVPITLNLGVHVVMYWYYFLSSCGIRVWWKQWVTRFQIIQFLIDLVFVYFATYTFYANKYFHNILPHKGTCYGTQDAAAYGYLILTSYLVLFISFYINSYKKKGVKKSKSSSKKSASKKSSSGSSKSKISGSKKHVTKATSRKA</sequence>
<dbReference type="Proteomes" id="UP001306508">
    <property type="component" value="Unassembled WGS sequence"/>
</dbReference>
<gene>
    <name evidence="12" type="ORF">RI543_002148</name>
</gene>
<evidence type="ECO:0000256" key="1">
    <source>
        <dbReference type="ARBA" id="ARBA00004141"/>
    </source>
</evidence>
<dbReference type="GO" id="GO:0042761">
    <property type="term" value="P:very long-chain fatty acid biosynthetic process"/>
    <property type="evidence" value="ECO:0007669"/>
    <property type="project" value="TreeGrafter"/>
</dbReference>
<organism evidence="12 13">
    <name type="scientific">Arxiozyma heterogenica</name>
    <dbReference type="NCBI Taxonomy" id="278026"/>
    <lineage>
        <taxon>Eukaryota</taxon>
        <taxon>Fungi</taxon>
        <taxon>Dikarya</taxon>
        <taxon>Ascomycota</taxon>
        <taxon>Saccharomycotina</taxon>
        <taxon>Saccharomycetes</taxon>
        <taxon>Saccharomycetales</taxon>
        <taxon>Saccharomycetaceae</taxon>
        <taxon>Arxiozyma</taxon>
    </lineage>
</organism>
<feature type="transmembrane region" description="Helical" evidence="10">
    <location>
        <begin position="122"/>
        <end position="143"/>
    </location>
</feature>
<keyword evidence="3 10" id="KW-0808">Transferase</keyword>
<keyword evidence="5 10" id="KW-0276">Fatty acid metabolism</keyword>
<dbReference type="GO" id="GO:0030148">
    <property type="term" value="P:sphingolipid biosynthetic process"/>
    <property type="evidence" value="ECO:0007669"/>
    <property type="project" value="TreeGrafter"/>
</dbReference>
<evidence type="ECO:0000256" key="3">
    <source>
        <dbReference type="ARBA" id="ARBA00022679"/>
    </source>
</evidence>
<feature type="transmembrane region" description="Helical" evidence="10">
    <location>
        <begin position="300"/>
        <end position="320"/>
    </location>
</feature>
<feature type="compositionally biased region" description="Basic residues" evidence="11">
    <location>
        <begin position="354"/>
        <end position="367"/>
    </location>
</feature>
<feature type="compositionally biased region" description="Low complexity" evidence="11">
    <location>
        <begin position="341"/>
        <end position="353"/>
    </location>
</feature>
<reference evidence="13" key="1">
    <citation type="submission" date="2023-07" db="EMBL/GenBank/DDBJ databases">
        <title>A draft genome of Kazachstania heterogenica Y-27499.</title>
        <authorList>
            <person name="Donic C."/>
            <person name="Kralova J.S."/>
            <person name="Fidel L."/>
            <person name="Ben-Dor S."/>
            <person name="Jung S."/>
        </authorList>
    </citation>
    <scope>NUCLEOTIDE SEQUENCE [LARGE SCALE GENOMIC DNA]</scope>
    <source>
        <strain evidence="13">Y27499</strain>
    </source>
</reference>
<comment type="catalytic activity">
    <reaction evidence="10">
        <text>an acyl-CoA + malonyl-CoA + H(+) = a 3-oxoacyl-CoA + CO2 + CoA</text>
        <dbReference type="Rhea" id="RHEA:50252"/>
        <dbReference type="ChEBI" id="CHEBI:15378"/>
        <dbReference type="ChEBI" id="CHEBI:16526"/>
        <dbReference type="ChEBI" id="CHEBI:57287"/>
        <dbReference type="ChEBI" id="CHEBI:57384"/>
        <dbReference type="ChEBI" id="CHEBI:58342"/>
        <dbReference type="ChEBI" id="CHEBI:90726"/>
    </reaction>
    <physiologicalReaction direction="left-to-right" evidence="10">
        <dbReference type="Rhea" id="RHEA:50253"/>
    </physiologicalReaction>
</comment>
<feature type="transmembrane region" description="Helical" evidence="10">
    <location>
        <begin position="89"/>
        <end position="110"/>
    </location>
</feature>
<evidence type="ECO:0000256" key="6">
    <source>
        <dbReference type="ARBA" id="ARBA00022989"/>
    </source>
</evidence>
<evidence type="ECO:0000313" key="13">
    <source>
        <dbReference type="Proteomes" id="UP001306508"/>
    </source>
</evidence>
<keyword evidence="13" id="KW-1185">Reference proteome</keyword>
<dbReference type="Pfam" id="PF01151">
    <property type="entry name" value="ELO"/>
    <property type="match status" value="1"/>
</dbReference>
<dbReference type="AlphaFoldDB" id="A0AAN8A7B3"/>
<dbReference type="EC" id="2.3.1.-" evidence="10"/>
<evidence type="ECO:0000256" key="2">
    <source>
        <dbReference type="ARBA" id="ARBA00022516"/>
    </source>
</evidence>
<dbReference type="GO" id="GO:0034625">
    <property type="term" value="P:fatty acid elongation, monounsaturated fatty acid"/>
    <property type="evidence" value="ECO:0007669"/>
    <property type="project" value="TreeGrafter"/>
</dbReference>
<dbReference type="GO" id="GO:0019367">
    <property type="term" value="P:fatty acid elongation, saturated fatty acid"/>
    <property type="evidence" value="ECO:0007669"/>
    <property type="project" value="TreeGrafter"/>
</dbReference>
<dbReference type="PANTHER" id="PTHR11157">
    <property type="entry name" value="FATTY ACID ACYL TRANSFERASE-RELATED"/>
    <property type="match status" value="1"/>
</dbReference>
<keyword evidence="8 10" id="KW-0472">Membrane</keyword>
<feature type="transmembrane region" description="Helical" evidence="10">
    <location>
        <begin position="224"/>
        <end position="243"/>
    </location>
</feature>
<comment type="subcellular location">
    <subcellularLocation>
        <location evidence="1">Membrane</location>
        <topology evidence="1">Multi-pass membrane protein</topology>
    </subcellularLocation>
</comment>
<evidence type="ECO:0000256" key="5">
    <source>
        <dbReference type="ARBA" id="ARBA00022832"/>
    </source>
</evidence>
<keyword evidence="4 10" id="KW-0812">Transmembrane</keyword>
<dbReference type="InterPro" id="IPR002076">
    <property type="entry name" value="ELO_fam"/>
</dbReference>
<keyword evidence="2 10" id="KW-0444">Lipid biosynthesis</keyword>
<comment type="caution">
    <text evidence="12">The sequence shown here is derived from an EMBL/GenBank/DDBJ whole genome shotgun (WGS) entry which is preliminary data.</text>
</comment>
<evidence type="ECO:0000256" key="9">
    <source>
        <dbReference type="ARBA" id="ARBA00023160"/>
    </source>
</evidence>
<feature type="region of interest" description="Disordered" evidence="11">
    <location>
        <begin position="325"/>
        <end position="367"/>
    </location>
</feature>
<name>A0AAN8A7B3_9SACH</name>
<keyword evidence="9 10" id="KW-0275">Fatty acid biosynthesis</keyword>
<proteinExistence type="inferred from homology"/>
<keyword evidence="6 10" id="KW-1133">Transmembrane helix</keyword>
<evidence type="ECO:0000256" key="11">
    <source>
        <dbReference type="SAM" id="MobiDB-lite"/>
    </source>
</evidence>
<keyword evidence="7 10" id="KW-0443">Lipid metabolism</keyword>
<evidence type="ECO:0000256" key="10">
    <source>
        <dbReference type="RuleBase" id="RU361115"/>
    </source>
</evidence>
<dbReference type="PROSITE" id="PS01188">
    <property type="entry name" value="ELO"/>
    <property type="match status" value="1"/>
</dbReference>
<evidence type="ECO:0000256" key="7">
    <source>
        <dbReference type="ARBA" id="ARBA00023098"/>
    </source>
</evidence>
<feature type="compositionally biased region" description="Basic residues" evidence="11">
    <location>
        <begin position="325"/>
        <end position="340"/>
    </location>
</feature>
<dbReference type="InterPro" id="IPR030457">
    <property type="entry name" value="ELO_CS"/>
</dbReference>
<protein>
    <recommendedName>
        <fullName evidence="10">Elongation of fatty acids protein</fullName>
        <ecNumber evidence="10">2.3.1.-</ecNumber>
    </recommendedName>
</protein>
<comment type="similarity">
    <text evidence="10">Belongs to the ELO family.</text>
</comment>
<dbReference type="GO" id="GO:0005789">
    <property type="term" value="C:endoplasmic reticulum membrane"/>
    <property type="evidence" value="ECO:0007669"/>
    <property type="project" value="TreeGrafter"/>
</dbReference>
<dbReference type="GO" id="GO:0009922">
    <property type="term" value="F:fatty acid elongase activity"/>
    <property type="evidence" value="ECO:0007669"/>
    <property type="project" value="InterPro"/>
</dbReference>
<dbReference type="PANTHER" id="PTHR11157:SF157">
    <property type="entry name" value="ELONGATION OF FATTY ACIDS PROTEIN 3"/>
    <property type="match status" value="1"/>
</dbReference>
<dbReference type="GO" id="GO:0034626">
    <property type="term" value="P:fatty acid elongation, polyunsaturated fatty acid"/>
    <property type="evidence" value="ECO:0007669"/>
    <property type="project" value="TreeGrafter"/>
</dbReference>
<evidence type="ECO:0000313" key="12">
    <source>
        <dbReference type="EMBL" id="KAK5780392.1"/>
    </source>
</evidence>
<dbReference type="EMBL" id="JAWIZZ010000041">
    <property type="protein sequence ID" value="KAK5780392.1"/>
    <property type="molecule type" value="Genomic_DNA"/>
</dbReference>
<accession>A0AAN8A7B3</accession>
<evidence type="ECO:0000256" key="8">
    <source>
        <dbReference type="ARBA" id="ARBA00023136"/>
    </source>
</evidence>